<protein>
    <submittedName>
        <fullName evidence="2">Uncharacterized protein</fullName>
    </submittedName>
</protein>
<sequence length="176" mass="19209">MSRDNSGEFPNPGLPQEVAPPDRPPDSNTNPRQWVSPGLDGSMAEPAKEHMDLEMDNGMEDTIGAVPTLVQVGAMVKPSFRDMVIGTRRRRTSVASRVMANRSGNAVQPVGNRFDALVGLENSENPHFKRDGKQIENMFLVTDVATSVSGGAFLSRQQQQDVLTPAVMENPNTQHQ</sequence>
<evidence type="ECO:0000256" key="1">
    <source>
        <dbReference type="SAM" id="MobiDB-lite"/>
    </source>
</evidence>
<keyword evidence="3" id="KW-1185">Reference proteome</keyword>
<dbReference type="EMBL" id="JBBPBM010000006">
    <property type="protein sequence ID" value="KAK8579508.1"/>
    <property type="molecule type" value="Genomic_DNA"/>
</dbReference>
<organism evidence="2 3">
    <name type="scientific">Hibiscus sabdariffa</name>
    <name type="common">roselle</name>
    <dbReference type="NCBI Taxonomy" id="183260"/>
    <lineage>
        <taxon>Eukaryota</taxon>
        <taxon>Viridiplantae</taxon>
        <taxon>Streptophyta</taxon>
        <taxon>Embryophyta</taxon>
        <taxon>Tracheophyta</taxon>
        <taxon>Spermatophyta</taxon>
        <taxon>Magnoliopsida</taxon>
        <taxon>eudicotyledons</taxon>
        <taxon>Gunneridae</taxon>
        <taxon>Pentapetalae</taxon>
        <taxon>rosids</taxon>
        <taxon>malvids</taxon>
        <taxon>Malvales</taxon>
        <taxon>Malvaceae</taxon>
        <taxon>Malvoideae</taxon>
        <taxon>Hibiscus</taxon>
    </lineage>
</organism>
<proteinExistence type="predicted"/>
<reference evidence="2 3" key="1">
    <citation type="journal article" date="2024" name="G3 (Bethesda)">
        <title>Genome assembly of Hibiscus sabdariffa L. provides insights into metabolisms of medicinal natural products.</title>
        <authorList>
            <person name="Kim T."/>
        </authorList>
    </citation>
    <scope>NUCLEOTIDE SEQUENCE [LARGE SCALE GENOMIC DNA]</scope>
    <source>
        <strain evidence="2">TK-2024</strain>
        <tissue evidence="2">Old leaves</tissue>
    </source>
</reference>
<gene>
    <name evidence="2" type="ORF">V6N12_069832</name>
</gene>
<name>A0ABR2FEZ3_9ROSI</name>
<dbReference type="Proteomes" id="UP001472677">
    <property type="component" value="Unassembled WGS sequence"/>
</dbReference>
<comment type="caution">
    <text evidence="2">The sequence shown here is derived from an EMBL/GenBank/DDBJ whole genome shotgun (WGS) entry which is preliminary data.</text>
</comment>
<feature type="region of interest" description="Disordered" evidence="1">
    <location>
        <begin position="1"/>
        <end position="44"/>
    </location>
</feature>
<evidence type="ECO:0000313" key="3">
    <source>
        <dbReference type="Proteomes" id="UP001472677"/>
    </source>
</evidence>
<evidence type="ECO:0000313" key="2">
    <source>
        <dbReference type="EMBL" id="KAK8579508.1"/>
    </source>
</evidence>
<accession>A0ABR2FEZ3</accession>